<keyword evidence="1" id="KW-0812">Transmembrane</keyword>
<keyword evidence="1" id="KW-0472">Membrane</keyword>
<keyword evidence="3" id="KW-1185">Reference proteome</keyword>
<feature type="transmembrane region" description="Helical" evidence="1">
    <location>
        <begin position="15"/>
        <end position="37"/>
    </location>
</feature>
<dbReference type="AlphaFoldDB" id="A0A3S4VKH9"/>
<reference evidence="2 3" key="1">
    <citation type="submission" date="2018-12" db="EMBL/GenBank/DDBJ databases">
        <authorList>
            <consortium name="Pathogen Informatics"/>
        </authorList>
    </citation>
    <scope>NUCLEOTIDE SEQUENCE [LARGE SCALE GENOMIC DNA]</scope>
    <source>
        <strain evidence="2 3">NCTC10485</strain>
    </source>
</reference>
<gene>
    <name evidence="2" type="ORF">NCTC10485_04047</name>
</gene>
<name>A0A3S4VKH9_MYCCI</name>
<feature type="transmembrane region" description="Helical" evidence="1">
    <location>
        <begin position="57"/>
        <end position="79"/>
    </location>
</feature>
<keyword evidence="1" id="KW-1133">Transmembrane helix</keyword>
<sequence>MTDPQARPRVVDVGVWLVLGGAVLLIFGGLMSITLKFETVRSVADESMSDEALNDYLTLHRGAGVFCLVAGLALAFVASKTRTRDERFRRATVALSLAGIVLVAVLSLLVGTNMIALLSMLPLIVAVMLLRRPAATGWFTPAATRTEDLDG</sequence>
<evidence type="ECO:0000313" key="3">
    <source>
        <dbReference type="Proteomes" id="UP000282551"/>
    </source>
</evidence>
<dbReference type="Proteomes" id="UP000282551">
    <property type="component" value="Chromosome"/>
</dbReference>
<evidence type="ECO:0000313" key="2">
    <source>
        <dbReference type="EMBL" id="VEG49735.1"/>
    </source>
</evidence>
<evidence type="ECO:0000256" key="1">
    <source>
        <dbReference type="SAM" id="Phobius"/>
    </source>
</evidence>
<proteinExistence type="predicted"/>
<dbReference type="RefSeq" id="WP_126335371.1">
    <property type="nucleotide sequence ID" value="NZ_AP022604.1"/>
</dbReference>
<evidence type="ECO:0008006" key="4">
    <source>
        <dbReference type="Google" id="ProtNLM"/>
    </source>
</evidence>
<dbReference type="OrthoDB" id="4464283at2"/>
<accession>A0A3S4VKH9</accession>
<protein>
    <recommendedName>
        <fullName evidence="4">Transmembrane protein</fullName>
    </recommendedName>
</protein>
<feature type="transmembrane region" description="Helical" evidence="1">
    <location>
        <begin position="91"/>
        <end position="108"/>
    </location>
</feature>
<dbReference type="EMBL" id="LR134355">
    <property type="protein sequence ID" value="VEG49735.1"/>
    <property type="molecule type" value="Genomic_DNA"/>
</dbReference>
<organism evidence="2 3">
    <name type="scientific">Mycolicibacterium chitae</name>
    <name type="common">Mycobacterium chitae</name>
    <dbReference type="NCBI Taxonomy" id="1792"/>
    <lineage>
        <taxon>Bacteria</taxon>
        <taxon>Bacillati</taxon>
        <taxon>Actinomycetota</taxon>
        <taxon>Actinomycetes</taxon>
        <taxon>Mycobacteriales</taxon>
        <taxon>Mycobacteriaceae</taxon>
        <taxon>Mycolicibacterium</taxon>
    </lineage>
</organism>